<evidence type="ECO:0000259" key="5">
    <source>
        <dbReference type="PROSITE" id="PS51296"/>
    </source>
</evidence>
<evidence type="ECO:0000256" key="4">
    <source>
        <dbReference type="ARBA" id="ARBA00023014"/>
    </source>
</evidence>
<organism evidence="6">
    <name type="scientific">freshwater metagenome</name>
    <dbReference type="NCBI Taxonomy" id="449393"/>
    <lineage>
        <taxon>unclassified sequences</taxon>
        <taxon>metagenomes</taxon>
        <taxon>ecological metagenomes</taxon>
    </lineage>
</organism>
<proteinExistence type="predicted"/>
<dbReference type="InterPro" id="IPR017941">
    <property type="entry name" value="Rieske_2Fe-2S"/>
</dbReference>
<evidence type="ECO:0000256" key="2">
    <source>
        <dbReference type="ARBA" id="ARBA00022723"/>
    </source>
</evidence>
<dbReference type="AlphaFoldDB" id="A0A6J6R5N8"/>
<evidence type="ECO:0000256" key="3">
    <source>
        <dbReference type="ARBA" id="ARBA00023004"/>
    </source>
</evidence>
<dbReference type="SUPFAM" id="SSF50022">
    <property type="entry name" value="ISP domain"/>
    <property type="match status" value="1"/>
</dbReference>
<name>A0A6J6R5N8_9ZZZZ</name>
<keyword evidence="1" id="KW-0001">2Fe-2S</keyword>
<dbReference type="EMBL" id="CAEZYJ010000051">
    <property type="protein sequence ID" value="CAB4718409.1"/>
    <property type="molecule type" value="Genomic_DNA"/>
</dbReference>
<gene>
    <name evidence="6" type="ORF">UFOPK2659_00483</name>
</gene>
<keyword evidence="3" id="KW-0408">Iron</keyword>
<dbReference type="InterPro" id="IPR036922">
    <property type="entry name" value="Rieske_2Fe-2S_sf"/>
</dbReference>
<evidence type="ECO:0000313" key="6">
    <source>
        <dbReference type="EMBL" id="CAB4718409.1"/>
    </source>
</evidence>
<keyword evidence="4" id="KW-0411">Iron-sulfur</keyword>
<dbReference type="Pfam" id="PF00355">
    <property type="entry name" value="Rieske"/>
    <property type="match status" value="1"/>
</dbReference>
<feature type="domain" description="Rieske" evidence="5">
    <location>
        <begin position="3"/>
        <end position="98"/>
    </location>
</feature>
<dbReference type="Gene3D" id="2.102.10.10">
    <property type="entry name" value="Rieske [2Fe-2S] iron-sulphur domain"/>
    <property type="match status" value="1"/>
</dbReference>
<keyword evidence="2" id="KW-0479">Metal-binding</keyword>
<dbReference type="CDD" id="cd03528">
    <property type="entry name" value="Rieske_RO_ferredoxin"/>
    <property type="match status" value="1"/>
</dbReference>
<dbReference type="PROSITE" id="PS51296">
    <property type="entry name" value="RIESKE"/>
    <property type="match status" value="1"/>
</dbReference>
<dbReference type="GO" id="GO:0046872">
    <property type="term" value="F:metal ion binding"/>
    <property type="evidence" value="ECO:0007669"/>
    <property type="project" value="UniProtKB-KW"/>
</dbReference>
<accession>A0A6J6R5N8</accession>
<dbReference type="PANTHER" id="PTHR21496:SF23">
    <property type="entry name" value="3-PHENYLPROPIONATE_CINNAMIC ACID DIOXYGENASE FERREDOXIN SUBUNIT"/>
    <property type="match status" value="1"/>
</dbReference>
<dbReference type="GO" id="GO:0051537">
    <property type="term" value="F:2 iron, 2 sulfur cluster binding"/>
    <property type="evidence" value="ECO:0007669"/>
    <property type="project" value="UniProtKB-KW"/>
</dbReference>
<dbReference type="PANTHER" id="PTHR21496">
    <property type="entry name" value="FERREDOXIN-RELATED"/>
    <property type="match status" value="1"/>
</dbReference>
<protein>
    <submittedName>
        <fullName evidence="6">Unannotated protein</fullName>
    </submittedName>
</protein>
<evidence type="ECO:0000256" key="1">
    <source>
        <dbReference type="ARBA" id="ARBA00022714"/>
    </source>
</evidence>
<reference evidence="6" key="1">
    <citation type="submission" date="2020-05" db="EMBL/GenBank/DDBJ databases">
        <authorList>
            <person name="Chiriac C."/>
            <person name="Salcher M."/>
            <person name="Ghai R."/>
            <person name="Kavagutti S V."/>
        </authorList>
    </citation>
    <scope>NUCLEOTIDE SEQUENCE</scope>
</reference>
<sequence>MSALEIDFNTLIEGKPMKFMVDTTPVCLVKIKEEVFAVEDTCSHSDASLSEGELNGYRIECWLHGAEFDLRTGEAVVPPAVAPLKRFIVERNSDQLLIHHPNSQVKENK</sequence>